<evidence type="ECO:0000256" key="6">
    <source>
        <dbReference type="ARBA" id="ARBA00023034"/>
    </source>
</evidence>
<comment type="subcellular location">
    <subcellularLocation>
        <location evidence="1">Golgi apparatus membrane</location>
        <topology evidence="1">Peripheral membrane protein</topology>
    </subcellularLocation>
</comment>
<reference evidence="11" key="1">
    <citation type="submission" date="2022-07" db="EMBL/GenBank/DDBJ databases">
        <title>Phylogenomic reconstructions and comparative analyses of Kickxellomycotina fungi.</title>
        <authorList>
            <person name="Reynolds N.K."/>
            <person name="Stajich J.E."/>
            <person name="Barry K."/>
            <person name="Grigoriev I.V."/>
            <person name="Crous P."/>
            <person name="Smith M.E."/>
        </authorList>
    </citation>
    <scope>NUCLEOTIDE SEQUENCE</scope>
    <source>
        <strain evidence="11">CBS 109367</strain>
    </source>
</reference>
<dbReference type="EMBL" id="JANBTX010000112">
    <property type="protein sequence ID" value="KAJ2686340.1"/>
    <property type="molecule type" value="Genomic_DNA"/>
</dbReference>
<keyword evidence="6" id="KW-0333">Golgi apparatus</keyword>
<feature type="domain" description="COG4 transport protein middle alpha-helical bundle" evidence="10">
    <location>
        <begin position="182"/>
        <end position="585"/>
    </location>
</feature>
<dbReference type="PANTHER" id="PTHR24016">
    <property type="entry name" value="CONSERVED OLIGOMERIC GOLGI COMPLEX SUBUNIT 4"/>
    <property type="match status" value="1"/>
</dbReference>
<sequence>MPAGALDAELSEDFAWSNFDGLTQCTNVAEIEHAYRMLELEEARLDVEISESVEATADVDNSFAQLFDLQAALHAISDQLEPVQSAIDTTATNAGAISGRVRFLDQEQKKLNQALSMIAETALLKHRLVELLAAMRDKNIDIAAALIHKYITTDAPVLDSPFVAFASANRSSEGSSSPRSIIASATRELVDRVSFTFDAAVESNNTKEISHCFRLFPLLGEDLRGLDMYSDFLCKIIAEKSRVTADIQGPSIYAVRLTRLFEVIAVIIDNHFPLVETHYGPGRMIRVIQRLQMEGTKRAAMVLDFFEDERHIKRRIAQIQQADASQPRSKSYAMAAADHRSKSEDALSDHDFKDITDILGELVLIERQISMFSRFMESRAAPEVKALSLEPGSKDQVFLKPAAILKHLPLAMQGILDTKTGESAHAAAELEEATGLVAHTPLSLRISWLTDTYVTFESFFVSRSATKVMLLDDIDSLPGWSEPIVDAAEAETSKSSSEPSPGLLGNFGQRGWRKPGPAAAAAAAARGQSDTGQTSSCVGDMFFVAKTALEHAIATQQPAAVEAVSQSVIGVMNSALLATVESRALSKWNAVSSTKGSQLSAGSSELSWRLPGVGSVAADAQTEDAPINPVAAHQRGILVSVNNLDLAGQYLQKTADELKNRVTGEWARIPQQDHVTRAQKALDAFGAFLAKFTHAKQRSLEQFGAQVIKPWVRAILQQSYRDIKYVLTDEEFNDVQNDNLFQKRFVLKFGLLAKQLKERLTAGNLAAALDIAASSLAVDWERAIRQSKFNMLGGIMFEKDVREIQRYLELESDTMLRKKFLRLIQSASVLAVEGVADAKHIFDGLSVADVSPQAALSKSEVKAILANRIDVSEKDISELEP</sequence>
<keyword evidence="4" id="KW-0813">Transport</keyword>
<evidence type="ECO:0000256" key="1">
    <source>
        <dbReference type="ARBA" id="ARBA00004395"/>
    </source>
</evidence>
<dbReference type="Pfam" id="PF20663">
    <property type="entry name" value="COG4_N"/>
    <property type="match status" value="1"/>
</dbReference>
<keyword evidence="12" id="KW-1185">Reference proteome</keyword>
<dbReference type="Gene3D" id="1.20.58.1970">
    <property type="match status" value="1"/>
</dbReference>
<evidence type="ECO:0000256" key="2">
    <source>
        <dbReference type="ARBA" id="ARBA00009215"/>
    </source>
</evidence>
<dbReference type="SMART" id="SM00762">
    <property type="entry name" value="Cog4"/>
    <property type="match status" value="1"/>
</dbReference>
<organism evidence="11 12">
    <name type="scientific">Coemansia spiralis</name>
    <dbReference type="NCBI Taxonomy" id="417178"/>
    <lineage>
        <taxon>Eukaryota</taxon>
        <taxon>Fungi</taxon>
        <taxon>Fungi incertae sedis</taxon>
        <taxon>Zoopagomycota</taxon>
        <taxon>Kickxellomycotina</taxon>
        <taxon>Kickxellomycetes</taxon>
        <taxon>Kickxellales</taxon>
        <taxon>Kickxellaceae</taxon>
        <taxon>Coemansia</taxon>
    </lineage>
</organism>
<dbReference type="AlphaFoldDB" id="A0A9W8L4C7"/>
<dbReference type="PANTHER" id="PTHR24016:SF0">
    <property type="entry name" value="CONSERVED OLIGOMERIC GOLGI COMPLEX SUBUNIT 4"/>
    <property type="match status" value="1"/>
</dbReference>
<dbReference type="Pfam" id="PF08318">
    <property type="entry name" value="COG4_m"/>
    <property type="match status" value="1"/>
</dbReference>
<dbReference type="OrthoDB" id="1882346at2759"/>
<dbReference type="Pfam" id="PF20662">
    <property type="entry name" value="COG4_C"/>
    <property type="match status" value="1"/>
</dbReference>
<dbReference type="InterPro" id="IPR048682">
    <property type="entry name" value="COG4"/>
</dbReference>
<evidence type="ECO:0000259" key="10">
    <source>
        <dbReference type="SMART" id="SM00762"/>
    </source>
</evidence>
<evidence type="ECO:0000256" key="3">
    <source>
        <dbReference type="ARBA" id="ARBA00020975"/>
    </source>
</evidence>
<feature type="region of interest" description="Disordered" evidence="9">
    <location>
        <begin position="488"/>
        <end position="534"/>
    </location>
</feature>
<dbReference type="InterPro" id="IPR013167">
    <property type="entry name" value="COG4_M"/>
</dbReference>
<proteinExistence type="inferred from homology"/>
<keyword evidence="7" id="KW-0472">Membrane</keyword>
<evidence type="ECO:0000256" key="4">
    <source>
        <dbReference type="ARBA" id="ARBA00022448"/>
    </source>
</evidence>
<keyword evidence="5" id="KW-0653">Protein transport</keyword>
<dbReference type="GO" id="GO:0000139">
    <property type="term" value="C:Golgi membrane"/>
    <property type="evidence" value="ECO:0007669"/>
    <property type="project" value="UniProtKB-SubCell"/>
</dbReference>
<evidence type="ECO:0000256" key="7">
    <source>
        <dbReference type="ARBA" id="ARBA00023136"/>
    </source>
</evidence>
<evidence type="ECO:0000256" key="9">
    <source>
        <dbReference type="SAM" id="MobiDB-lite"/>
    </source>
</evidence>
<comment type="similarity">
    <text evidence="2">Belongs to the COG4 family.</text>
</comment>
<evidence type="ECO:0000313" key="12">
    <source>
        <dbReference type="Proteomes" id="UP001151516"/>
    </source>
</evidence>
<dbReference type="Proteomes" id="UP001151516">
    <property type="component" value="Unassembled WGS sequence"/>
</dbReference>
<accession>A0A9W8L4C7</accession>
<dbReference type="InterPro" id="IPR048684">
    <property type="entry name" value="COG4_C"/>
</dbReference>
<evidence type="ECO:0000313" key="11">
    <source>
        <dbReference type="EMBL" id="KAJ2686340.1"/>
    </source>
</evidence>
<gene>
    <name evidence="11" type="primary">COG4</name>
    <name evidence="11" type="ORF">IWW39_003684</name>
</gene>
<name>A0A9W8L4C7_9FUNG</name>
<evidence type="ECO:0000256" key="5">
    <source>
        <dbReference type="ARBA" id="ARBA00022927"/>
    </source>
</evidence>
<protein>
    <recommendedName>
        <fullName evidence="3">Conserved oligomeric Golgi complex subunit 4</fullName>
    </recommendedName>
    <alternativeName>
        <fullName evidence="8">Component of oligomeric Golgi complex 4</fullName>
    </alternativeName>
</protein>
<dbReference type="GO" id="GO:0015031">
    <property type="term" value="P:protein transport"/>
    <property type="evidence" value="ECO:0007669"/>
    <property type="project" value="UniProtKB-KW"/>
</dbReference>
<comment type="caution">
    <text evidence="11">The sequence shown here is derived from an EMBL/GenBank/DDBJ whole genome shotgun (WGS) entry which is preliminary data.</text>
</comment>
<evidence type="ECO:0000256" key="8">
    <source>
        <dbReference type="ARBA" id="ARBA00031340"/>
    </source>
</evidence>
<dbReference type="InterPro" id="IPR048680">
    <property type="entry name" value="COG4_N"/>
</dbReference>